<evidence type="ECO:0000256" key="8">
    <source>
        <dbReference type="SAM" id="MobiDB-lite"/>
    </source>
</evidence>
<dbReference type="PANTHER" id="PTHR32235">
    <property type="entry name" value="NON-HOMOLOGOUS END-JOINING FACTOR 1"/>
    <property type="match status" value="1"/>
</dbReference>
<feature type="region of interest" description="Disordered" evidence="8">
    <location>
        <begin position="261"/>
        <end position="576"/>
    </location>
</feature>
<evidence type="ECO:0000313" key="11">
    <source>
        <dbReference type="EMBL" id="RAL07518.1"/>
    </source>
</evidence>
<evidence type="ECO:0000313" key="12">
    <source>
        <dbReference type="Proteomes" id="UP000248961"/>
    </source>
</evidence>
<dbReference type="GO" id="GO:0006303">
    <property type="term" value="P:double-strand break repair via nonhomologous end joining"/>
    <property type="evidence" value="ECO:0007669"/>
    <property type="project" value="UniProtKB-ARBA"/>
</dbReference>
<dbReference type="Pfam" id="PF21928">
    <property type="entry name" value="XLF_CC"/>
    <property type="match status" value="1"/>
</dbReference>
<evidence type="ECO:0000256" key="2">
    <source>
        <dbReference type="ARBA" id="ARBA00022763"/>
    </source>
</evidence>
<evidence type="ECO:0000259" key="10">
    <source>
        <dbReference type="Pfam" id="PF21928"/>
    </source>
</evidence>
<feature type="domain" description="XLF-like N-terminal" evidence="9">
    <location>
        <begin position="4"/>
        <end position="122"/>
    </location>
</feature>
<feature type="compositionally biased region" description="Low complexity" evidence="8">
    <location>
        <begin position="391"/>
        <end position="401"/>
    </location>
</feature>
<organism evidence="11 12">
    <name type="scientific">Aspergillus homomorphus (strain CBS 101889)</name>
    <dbReference type="NCBI Taxonomy" id="1450537"/>
    <lineage>
        <taxon>Eukaryota</taxon>
        <taxon>Fungi</taxon>
        <taxon>Dikarya</taxon>
        <taxon>Ascomycota</taxon>
        <taxon>Pezizomycotina</taxon>
        <taxon>Eurotiomycetes</taxon>
        <taxon>Eurotiomycetidae</taxon>
        <taxon>Eurotiales</taxon>
        <taxon>Aspergillaceae</taxon>
        <taxon>Aspergillus</taxon>
        <taxon>Aspergillus subgen. Circumdati</taxon>
    </lineage>
</organism>
<gene>
    <name evidence="11" type="ORF">BO97DRAFT_378376</name>
</gene>
<evidence type="ECO:0000259" key="9">
    <source>
        <dbReference type="Pfam" id="PF09302"/>
    </source>
</evidence>
<dbReference type="GO" id="GO:0045027">
    <property type="term" value="F:DNA end binding"/>
    <property type="evidence" value="ECO:0007669"/>
    <property type="project" value="TreeGrafter"/>
</dbReference>
<dbReference type="InterPro" id="IPR053829">
    <property type="entry name" value="XLF-like_CC"/>
</dbReference>
<feature type="compositionally biased region" description="Low complexity" evidence="8">
    <location>
        <begin position="419"/>
        <end position="429"/>
    </location>
</feature>
<dbReference type="STRING" id="1450537.A0A395HKX1"/>
<feature type="domain" description="XLF-like coiled-coil region" evidence="10">
    <location>
        <begin position="130"/>
        <end position="176"/>
    </location>
</feature>
<comment type="similarity">
    <text evidence="6">Belongs to the XRCC4-XLF family. XLF subfamily.</text>
</comment>
<dbReference type="GeneID" id="37197394"/>
<dbReference type="PANTHER" id="PTHR32235:SF1">
    <property type="entry name" value="NON-HOMOLOGOUS END-JOINING FACTOR 1"/>
    <property type="match status" value="1"/>
</dbReference>
<protein>
    <recommendedName>
        <fullName evidence="7">Non-homologous end-joining factor 1</fullName>
    </recommendedName>
</protein>
<feature type="compositionally biased region" description="Acidic residues" evidence="8">
    <location>
        <begin position="287"/>
        <end position="303"/>
    </location>
</feature>
<dbReference type="InterPro" id="IPR052287">
    <property type="entry name" value="NHEJ_factor"/>
</dbReference>
<keyword evidence="5" id="KW-0539">Nucleus</keyword>
<feature type="compositionally biased region" description="Basic and acidic residues" evidence="8">
    <location>
        <begin position="509"/>
        <end position="533"/>
    </location>
</feature>
<keyword evidence="3" id="KW-0238">DNA-binding</keyword>
<keyword evidence="4" id="KW-0234">DNA repair</keyword>
<dbReference type="VEuPathDB" id="FungiDB:BO97DRAFT_378376"/>
<sequence length="576" mass="63301">MPLKWQRLRVSSSSLVPPLLYQFSYTVEGYELFITDLTYIWSEHLDRKSILRRADDDDTTIDPSEDQEQLTVLLQKIGEALQHDSGHNTVLSRGLESASLHLTTTTKLPAPLKPLRWNLYLSRNPHSLSTNQLLLPLIKAEAVWQSREQVLIDQLKKKDWVLGKLFDKLEAMGIDIGTVFPGVSGHRPGQKDTMLSHTAKYIKGVEPFDKDSWAQETNVSFPELSSAASLVTEATGFDVSSTDKLQDLSAPPEGWWEQLSAAVEDPSDSESQKRFVDKRPPSGSLETDTDSGNEDDDEDDEFERQETPPHLKRTTAEALSPSPGLKSNTETHETRSPTKSSEPSAVQKPAKGGLGIIGGRRKPQPKEKTPPPPVDTNENRKSKSPRRSPPEAADSDATASETDGDDDLSPPPPPKPKPKASAPAPAPAKRGLGVIGGKKEQQPPPPPPSSTPQASEQPSDHLSKSETKPPKRIGQLGVIGGIARSSRHAMEPGSPKDAAPSVISEQDNDALKGVDTKLELLRATRPVSHEPRSKMTPSTEPEIEETEQQRADRKREELKRQLEAKAKAPAKKKRKF</sequence>
<dbReference type="CDD" id="cd22285">
    <property type="entry name" value="HD_XLF_N"/>
    <property type="match status" value="1"/>
</dbReference>
<proteinExistence type="inferred from homology"/>
<dbReference type="GO" id="GO:0032807">
    <property type="term" value="C:DNA ligase IV complex"/>
    <property type="evidence" value="ECO:0007669"/>
    <property type="project" value="TreeGrafter"/>
</dbReference>
<evidence type="ECO:0000256" key="3">
    <source>
        <dbReference type="ARBA" id="ARBA00023125"/>
    </source>
</evidence>
<keyword evidence="12" id="KW-1185">Reference proteome</keyword>
<evidence type="ECO:0000256" key="1">
    <source>
        <dbReference type="ARBA" id="ARBA00004123"/>
    </source>
</evidence>
<accession>A0A395HKX1</accession>
<feature type="compositionally biased region" description="Basic and acidic residues" evidence="8">
    <location>
        <begin position="270"/>
        <end position="280"/>
    </location>
</feature>
<keyword evidence="2" id="KW-0227">DNA damage</keyword>
<dbReference type="AlphaFoldDB" id="A0A395HKX1"/>
<evidence type="ECO:0000256" key="5">
    <source>
        <dbReference type="ARBA" id="ARBA00023242"/>
    </source>
</evidence>
<dbReference type="RefSeq" id="XP_025546672.1">
    <property type="nucleotide sequence ID" value="XM_025693105.1"/>
</dbReference>
<dbReference type="Gene3D" id="2.170.210.10">
    <property type="entry name" value="DNA double-strand break repair and VJ recombination XRCC4, N-terminal"/>
    <property type="match status" value="1"/>
</dbReference>
<dbReference type="EMBL" id="KZ824330">
    <property type="protein sequence ID" value="RAL07518.1"/>
    <property type="molecule type" value="Genomic_DNA"/>
</dbReference>
<dbReference type="InterPro" id="IPR015381">
    <property type="entry name" value="XLF-like_N"/>
</dbReference>
<dbReference type="OrthoDB" id="2155935at2759"/>
<dbReference type="Proteomes" id="UP000248961">
    <property type="component" value="Unassembled WGS sequence"/>
</dbReference>
<dbReference type="InterPro" id="IPR038051">
    <property type="entry name" value="XRCC4-like_N_sf"/>
</dbReference>
<evidence type="ECO:0000256" key="7">
    <source>
        <dbReference type="ARBA" id="ARBA00044529"/>
    </source>
</evidence>
<name>A0A395HKX1_ASPHC</name>
<reference evidence="11 12" key="1">
    <citation type="submission" date="2018-02" db="EMBL/GenBank/DDBJ databases">
        <title>The genomes of Aspergillus section Nigri reveals drivers in fungal speciation.</title>
        <authorList>
            <consortium name="DOE Joint Genome Institute"/>
            <person name="Vesth T.C."/>
            <person name="Nybo J."/>
            <person name="Theobald S."/>
            <person name="Brandl J."/>
            <person name="Frisvad J.C."/>
            <person name="Nielsen K.F."/>
            <person name="Lyhne E.K."/>
            <person name="Kogle M.E."/>
            <person name="Kuo A."/>
            <person name="Riley R."/>
            <person name="Clum A."/>
            <person name="Nolan M."/>
            <person name="Lipzen A."/>
            <person name="Salamov A."/>
            <person name="Henrissat B."/>
            <person name="Wiebenga A."/>
            <person name="De vries R.P."/>
            <person name="Grigoriev I.V."/>
            <person name="Mortensen U.H."/>
            <person name="Andersen M.R."/>
            <person name="Baker S.E."/>
        </authorList>
    </citation>
    <scope>NUCLEOTIDE SEQUENCE [LARGE SCALE GENOMIC DNA]</scope>
    <source>
        <strain evidence="11 12">CBS 101889</strain>
    </source>
</reference>
<dbReference type="Pfam" id="PF09302">
    <property type="entry name" value="XLF"/>
    <property type="match status" value="1"/>
</dbReference>
<evidence type="ECO:0000256" key="6">
    <source>
        <dbReference type="ARBA" id="ARBA00025747"/>
    </source>
</evidence>
<feature type="compositionally biased region" description="Basic and acidic residues" evidence="8">
    <location>
        <begin position="547"/>
        <end position="566"/>
    </location>
</feature>
<comment type="subcellular location">
    <subcellularLocation>
        <location evidence="1">Nucleus</location>
    </subcellularLocation>
</comment>
<evidence type="ECO:0000256" key="4">
    <source>
        <dbReference type="ARBA" id="ARBA00023204"/>
    </source>
</evidence>
<feature type="compositionally biased region" description="Basic and acidic residues" evidence="8">
    <location>
        <begin position="458"/>
        <end position="469"/>
    </location>
</feature>